<comment type="caution">
    <text evidence="13">The sequence shown here is derived from an EMBL/GenBank/DDBJ whole genome shotgun (WGS) entry which is preliminary data.</text>
</comment>
<dbReference type="InterPro" id="IPR037027">
    <property type="entry name" value="YqgF/RNaseH-like_dom_sf"/>
</dbReference>
<dbReference type="FunFam" id="1.10.10.2740:FF:000002">
    <property type="entry name" value="Transcription elongation factor Spt6"/>
    <property type="match status" value="1"/>
</dbReference>
<feature type="compositionally biased region" description="Basic and acidic residues" evidence="11">
    <location>
        <begin position="8"/>
        <end position="17"/>
    </location>
</feature>
<dbReference type="GO" id="GO:0034728">
    <property type="term" value="P:nucleosome organization"/>
    <property type="evidence" value="ECO:0007669"/>
    <property type="project" value="TreeGrafter"/>
</dbReference>
<comment type="function">
    <text evidence="10">Plays a role in maintenance of chromatin structure during RNA polymerase II transcription elongation thereby repressing transcription initiation from cryptic promoters. Mediates the reassembly of nucleosomes onto the promoters of at least a selected set of genes during repression; the nucleosome reassembly is essential for transcriptional repression.</text>
</comment>
<dbReference type="PIRSF" id="PIRSF036947">
    <property type="entry name" value="Spt6"/>
    <property type="match status" value="1"/>
</dbReference>
<dbReference type="GO" id="GO:0003677">
    <property type="term" value="F:DNA binding"/>
    <property type="evidence" value="ECO:0007669"/>
    <property type="project" value="InterPro"/>
</dbReference>
<evidence type="ECO:0000313" key="13">
    <source>
        <dbReference type="EMBL" id="PPQ98121.1"/>
    </source>
</evidence>
<dbReference type="Gene3D" id="1.10.3500.10">
    <property type="entry name" value="Tex N-terminal region-like"/>
    <property type="match status" value="1"/>
</dbReference>
<dbReference type="CDD" id="cd09928">
    <property type="entry name" value="SH2_Cterm_SPT6_like"/>
    <property type="match status" value="1"/>
</dbReference>
<dbReference type="CDD" id="cd09918">
    <property type="entry name" value="SH2_Nterm_SPT6_like"/>
    <property type="match status" value="1"/>
</dbReference>
<dbReference type="InterPro" id="IPR041692">
    <property type="entry name" value="HHH_9"/>
</dbReference>
<feature type="compositionally biased region" description="Acidic residues" evidence="11">
    <location>
        <begin position="95"/>
        <end position="106"/>
    </location>
</feature>
<proteinExistence type="inferred from homology"/>
<dbReference type="EMBL" id="NHYE01001142">
    <property type="protein sequence ID" value="PPQ98121.1"/>
    <property type="molecule type" value="Genomic_DNA"/>
</dbReference>
<evidence type="ECO:0000256" key="5">
    <source>
        <dbReference type="ARBA" id="ARBA00022454"/>
    </source>
</evidence>
<reference evidence="13 14" key="1">
    <citation type="journal article" date="2018" name="Evol. Lett.">
        <title>Horizontal gene cluster transfer increased hallucinogenic mushroom diversity.</title>
        <authorList>
            <person name="Reynolds H.T."/>
            <person name="Vijayakumar V."/>
            <person name="Gluck-Thaler E."/>
            <person name="Korotkin H.B."/>
            <person name="Matheny P.B."/>
            <person name="Slot J.C."/>
        </authorList>
    </citation>
    <scope>NUCLEOTIDE SEQUENCE [LARGE SCALE GENOMIC DNA]</scope>
    <source>
        <strain evidence="13 14">SRW20</strain>
    </source>
</reference>
<evidence type="ECO:0000259" key="12">
    <source>
        <dbReference type="PROSITE" id="PS50126"/>
    </source>
</evidence>
<evidence type="ECO:0000256" key="1">
    <source>
        <dbReference type="ARBA" id="ARBA00004123"/>
    </source>
</evidence>
<dbReference type="SUPFAM" id="SSF47781">
    <property type="entry name" value="RuvA domain 2-like"/>
    <property type="match status" value="2"/>
</dbReference>
<dbReference type="Gene3D" id="1.10.10.650">
    <property type="entry name" value="RuvA domain 2-like"/>
    <property type="match status" value="1"/>
</dbReference>
<feature type="compositionally biased region" description="Acidic residues" evidence="11">
    <location>
        <begin position="44"/>
        <end position="54"/>
    </location>
</feature>
<keyword evidence="6" id="KW-0727">SH2 domain</keyword>
<feature type="compositionally biased region" description="Basic and acidic residues" evidence="11">
    <location>
        <begin position="155"/>
        <end position="171"/>
    </location>
</feature>
<dbReference type="Gene3D" id="3.30.420.140">
    <property type="entry name" value="YqgF/RNase H-like domain"/>
    <property type="match status" value="1"/>
</dbReference>
<feature type="compositionally biased region" description="Acidic residues" evidence="11">
    <location>
        <begin position="144"/>
        <end position="154"/>
    </location>
</feature>
<dbReference type="Pfam" id="PF14639">
    <property type="entry name" value="YqgF"/>
    <property type="match status" value="1"/>
</dbReference>
<dbReference type="Gene3D" id="1.10.150.850">
    <property type="entry name" value="Spt6, helix-hairpin-helix domain"/>
    <property type="match status" value="1"/>
</dbReference>
<dbReference type="PANTHER" id="PTHR10145:SF6">
    <property type="entry name" value="TRANSCRIPTION ELONGATION FACTOR SPT6"/>
    <property type="match status" value="1"/>
</dbReference>
<keyword evidence="8 10" id="KW-0539">Nucleus</keyword>
<dbReference type="SUPFAM" id="SSF53098">
    <property type="entry name" value="Ribonuclease H-like"/>
    <property type="match status" value="1"/>
</dbReference>
<dbReference type="GO" id="GO:0031491">
    <property type="term" value="F:nucleosome binding"/>
    <property type="evidence" value="ECO:0007669"/>
    <property type="project" value="TreeGrafter"/>
</dbReference>
<dbReference type="InterPro" id="IPR017072">
    <property type="entry name" value="TF_Spt6"/>
</dbReference>
<dbReference type="CDD" id="cd00164">
    <property type="entry name" value="S1_like"/>
    <property type="match status" value="1"/>
</dbReference>
<dbReference type="Gene3D" id="2.40.50.140">
    <property type="entry name" value="Nucleic acid-binding proteins"/>
    <property type="match status" value="1"/>
</dbReference>
<dbReference type="GO" id="GO:0008023">
    <property type="term" value="C:transcription elongation factor complex"/>
    <property type="evidence" value="ECO:0007669"/>
    <property type="project" value="TreeGrafter"/>
</dbReference>
<dbReference type="GO" id="GO:0042393">
    <property type="term" value="F:histone binding"/>
    <property type="evidence" value="ECO:0007669"/>
    <property type="project" value="TreeGrafter"/>
</dbReference>
<dbReference type="FunFam" id="1.10.150.850:FF:000001">
    <property type="entry name" value="Transcription elongation factor spt6"/>
    <property type="match status" value="1"/>
</dbReference>
<feature type="region of interest" description="Disordered" evidence="11">
    <location>
        <begin position="1451"/>
        <end position="1543"/>
    </location>
</feature>
<sequence>MSSPEPDVTMREDRIGDPDENMQGSGQEDEEGEGDVVMPGVTDDSSEEEEDDEEEARRIREGFIVDEDEEEEDEDEGESRRRRRKRRKRHHREEETLEEDDLDLLEENTGGAFKRKSRLTRLRYRDSESPSAVSSSKRRTVVESSEDDLDDEDGSREPPDIGKIWDDVRGPDDDEDMSDFIQYSSEEEGGVAMNEEAREARRQEKRQELMRRKRARVRPELVGIDANAWDEIHEVFGDGHEYDWALIGDEEAEMEEEQTKPEMKYGDVFEPSEIRKRMLTDDDDLIRAQDIPERMQLLNSSLSPSSALSSHTQLTEEDLGGAAMWVTTRLSPEKTRDFFSPDGRYQHLKGALVLAVTFALRQLFVEEYEVPYIWAHKRDYICHFDVNDIKSRFELLTLDELWRINTLGQKYRSLLERRRALTQLYERLQVKDEYYEEEIQPQIDSVEVVADATEWLSMKYKDKRQDSGVEFRFHDDEEPELGARKRKTPSRISAYEINKKSIISKLAEKFGIQPHQVVQNFVASHHVHFVDDEDLNPIACAEQFADADPAKAQPPEELLRRARLILSTELGKDPLLRNHIRKIFREDARVSVEPTERGITKIDENHPYFNFKYLLQKPIADMLETAQFLHILAAENEGLVKVDISIPSEIKSAFERRLLDAISSDSFSDPAKAWNAERSLVVQEVIDQHLIPAGVKWTREFIREEVEDILALQCSAQLRQRVDVAPYLTRELKYGESAMSVLAISWGKGDPHKDAITLVYVDEAGRMREHTKIDNLHDQDNIDEFKDLMSRRKPDVAVVGGFTIATLRLMHIVKGILHGGQESSWGQTEENFNIPAIYVNDDVARIYQHSKRAAEEFNALSPTAKYCVGLARYVQSPLNEFAALGSDIAAISFDEDSQHLVPRDKLLRAFEQVLIDVTNKVGVDINRAVIDPYYQHLLPFVCGLGPRKAQVLVKKIISQGGTLVNRDQFIKAGLLTTKIFLNAAGFLRVIQAQEKSIRYRPDDENAPDPLDDTRIHPEDYELARKMATDALELDEEDIHDEHPSQVVTTIMNDKDKEKKLLELNLDEFAISLYEANRDQKRVTLDVIREELVRPFSEKRAKFRLPTDWEILTMLSGETRKTLEVGFIVSAQVSRITKEGVNVRLDSGIEGFIHTDGLPEPGRNTLAKGQTILGVVIRMGFQLEQDHFVVDLSARPGDLQEGDSLFRKVKKDENWDEFRHEKDQELLARKKRAETDRTRRVIKHPNFHNFNTAQAEAYLEKQQRGDVVIRPSSKGINHLAVTWKVDDKLYQHIDVTETNPDPTGQGVGGQLVVDPTHTYSDLDELIVNHVQAMARRVEELMAHEKFKHGSEDDLHIFLKNFLAANPAKSMYGFTLNRKRPGHFSLCFLANKNSTVQTWPVRVAPEAYYLFDTPAPGVPELCDAFKVRHLHESQNRAAAAAGGKTPYGAGMRTPARPGGATPGHLSVRQVGRTPNPYMHGGGSQTPFAPPPVPPTFMPPPQPTPYGHGYQTPRPPVPVYGQTPMPPPNMPPGRPPQGVWGQAWPS</sequence>
<dbReference type="InterPro" id="IPR028088">
    <property type="entry name" value="Spt6_HTH_DNA-bd_dom"/>
</dbReference>
<comment type="function">
    <text evidence="9">Histone H3-H4 chaperone that plays a role in maintenance of chromatin structure during RNA polymerase II transcription elongation thereby repressing transcription initiation from cryptic promoters. Mediates the reassembly of nucleosomes onto the promoters of at least a selected set of genes during repression; the nucleosome reassembly is essential for transcriptional repression. Essential for viability.</text>
</comment>
<dbReference type="InterPro" id="IPR023319">
    <property type="entry name" value="Tex-like_HTH_dom_sf"/>
</dbReference>
<dbReference type="InterPro" id="IPR055179">
    <property type="entry name" value="Tex-like_central_region"/>
</dbReference>
<dbReference type="InterPro" id="IPR028231">
    <property type="entry name" value="Spt6_YqgF"/>
</dbReference>
<evidence type="ECO:0000256" key="2">
    <source>
        <dbReference type="ARBA" id="ARBA00004286"/>
    </source>
</evidence>
<dbReference type="FunCoup" id="A0A409Y585">
    <property type="interactions" value="768"/>
</dbReference>
<dbReference type="InterPro" id="IPR035420">
    <property type="entry name" value="Spt6_SH2"/>
</dbReference>
<dbReference type="SMART" id="SM00316">
    <property type="entry name" value="S1"/>
    <property type="match status" value="1"/>
</dbReference>
<dbReference type="Gene3D" id="1.10.10.2740">
    <property type="entry name" value="Spt6, Death-like domain"/>
    <property type="match status" value="1"/>
</dbReference>
<dbReference type="InterPro" id="IPR003029">
    <property type="entry name" value="S1_domain"/>
</dbReference>
<dbReference type="PANTHER" id="PTHR10145">
    <property type="entry name" value="TRANSCRIPTION ELONGATION FACTOR SPT6"/>
    <property type="match status" value="1"/>
</dbReference>
<dbReference type="GO" id="GO:0140673">
    <property type="term" value="P:transcription elongation-coupled chromatin remodeling"/>
    <property type="evidence" value="ECO:0007669"/>
    <property type="project" value="InterPro"/>
</dbReference>
<dbReference type="Proteomes" id="UP000284706">
    <property type="component" value="Unassembled WGS sequence"/>
</dbReference>
<dbReference type="InterPro" id="IPR023323">
    <property type="entry name" value="Tex-like_dom_sf"/>
</dbReference>
<dbReference type="InterPro" id="IPR036860">
    <property type="entry name" value="SH2_dom_sf"/>
</dbReference>
<evidence type="ECO:0000256" key="6">
    <source>
        <dbReference type="ARBA" id="ARBA00022999"/>
    </source>
</evidence>
<dbReference type="InterPro" id="IPR042066">
    <property type="entry name" value="Spt6_death-like"/>
</dbReference>
<dbReference type="Gene3D" id="3.30.505.10">
    <property type="entry name" value="SH2 domain"/>
    <property type="match status" value="2"/>
</dbReference>
<keyword evidence="14" id="KW-1185">Reference proteome</keyword>
<gene>
    <name evidence="13" type="ORF">CVT26_003165</name>
</gene>
<comment type="subcellular location">
    <subcellularLocation>
        <location evidence="2">Chromosome</location>
    </subcellularLocation>
    <subcellularLocation>
        <location evidence="1 10">Nucleus</location>
    </subcellularLocation>
</comment>
<organism evidence="13 14">
    <name type="scientific">Gymnopilus dilepis</name>
    <dbReference type="NCBI Taxonomy" id="231916"/>
    <lineage>
        <taxon>Eukaryota</taxon>
        <taxon>Fungi</taxon>
        <taxon>Dikarya</taxon>
        <taxon>Basidiomycota</taxon>
        <taxon>Agaricomycotina</taxon>
        <taxon>Agaricomycetes</taxon>
        <taxon>Agaricomycetidae</taxon>
        <taxon>Agaricales</taxon>
        <taxon>Agaricineae</taxon>
        <taxon>Hymenogastraceae</taxon>
        <taxon>Gymnopilus</taxon>
    </lineage>
</organism>
<evidence type="ECO:0000256" key="11">
    <source>
        <dbReference type="SAM" id="MobiDB-lite"/>
    </source>
</evidence>
<dbReference type="FunFam" id="3.30.505.10:FF:000056">
    <property type="entry name" value="Transcription elongation factor Spt6"/>
    <property type="match status" value="1"/>
</dbReference>
<accession>A0A409Y585</accession>
<dbReference type="Pfam" id="PF14633">
    <property type="entry name" value="SH2_2"/>
    <property type="match status" value="1"/>
</dbReference>
<dbReference type="InParanoid" id="A0A409Y585"/>
<dbReference type="Pfam" id="PF14632">
    <property type="entry name" value="SPT6_acidic"/>
    <property type="match status" value="1"/>
</dbReference>
<dbReference type="InterPro" id="IPR028083">
    <property type="entry name" value="Spt6_acidic_N_dom"/>
</dbReference>
<dbReference type="InterPro" id="IPR049540">
    <property type="entry name" value="Spt6-like_S1"/>
</dbReference>
<dbReference type="Pfam" id="PF14635">
    <property type="entry name" value="HHH_7"/>
    <property type="match status" value="1"/>
</dbReference>
<dbReference type="STRING" id="231916.A0A409Y585"/>
<dbReference type="GO" id="GO:0005694">
    <property type="term" value="C:chromosome"/>
    <property type="evidence" value="ECO:0007669"/>
    <property type="project" value="UniProtKB-SubCell"/>
</dbReference>
<evidence type="ECO:0000256" key="9">
    <source>
        <dbReference type="ARBA" id="ARBA00093389"/>
    </source>
</evidence>
<dbReference type="InterPro" id="IPR010994">
    <property type="entry name" value="RuvA_2-like"/>
</dbReference>
<dbReference type="Pfam" id="PF21710">
    <property type="entry name" value="Spt6_S1"/>
    <property type="match status" value="1"/>
</dbReference>
<feature type="compositionally biased region" description="Pro residues" evidence="11">
    <location>
        <begin position="1485"/>
        <end position="1501"/>
    </location>
</feature>
<dbReference type="Pfam" id="PF14641">
    <property type="entry name" value="HTH_44"/>
    <property type="match status" value="1"/>
</dbReference>
<dbReference type="Pfam" id="PF17674">
    <property type="entry name" value="HHH_9"/>
    <property type="match status" value="1"/>
</dbReference>
<keyword evidence="7 10" id="KW-0804">Transcription</keyword>
<dbReference type="InterPro" id="IPR035019">
    <property type="entry name" value="Spt6_SH2_N"/>
</dbReference>
<evidence type="ECO:0000313" key="14">
    <source>
        <dbReference type="Proteomes" id="UP000284706"/>
    </source>
</evidence>
<feature type="region of interest" description="Disordered" evidence="11">
    <location>
        <begin position="1"/>
        <end position="178"/>
    </location>
</feature>
<dbReference type="InterPro" id="IPR000980">
    <property type="entry name" value="SH2"/>
</dbReference>
<evidence type="ECO:0000256" key="3">
    <source>
        <dbReference type="ARBA" id="ARBA00009253"/>
    </source>
</evidence>
<dbReference type="PROSITE" id="PS50126">
    <property type="entry name" value="S1"/>
    <property type="match status" value="1"/>
</dbReference>
<dbReference type="OrthoDB" id="995477at2759"/>
<feature type="compositionally biased region" description="Basic residues" evidence="11">
    <location>
        <begin position="113"/>
        <end position="122"/>
    </location>
</feature>
<feature type="compositionally biased region" description="Acidic residues" evidence="11">
    <location>
        <begin position="64"/>
        <end position="77"/>
    </location>
</feature>
<dbReference type="SUPFAM" id="SSF55550">
    <property type="entry name" value="SH2 domain"/>
    <property type="match status" value="1"/>
</dbReference>
<name>A0A409Y585_9AGAR</name>
<feature type="domain" description="S1 motif" evidence="12">
    <location>
        <begin position="1125"/>
        <end position="1194"/>
    </location>
</feature>
<evidence type="ECO:0000256" key="10">
    <source>
        <dbReference type="PIRNR" id="PIRNR036947"/>
    </source>
</evidence>
<protein>
    <recommendedName>
        <fullName evidence="4 10">Transcription elongation factor Spt6</fullName>
    </recommendedName>
</protein>
<dbReference type="SMART" id="SM00252">
    <property type="entry name" value="SH2"/>
    <property type="match status" value="1"/>
</dbReference>
<comment type="similarity">
    <text evidence="3 10">Belongs to the SPT6 family.</text>
</comment>
<keyword evidence="5" id="KW-0158">Chromosome</keyword>
<evidence type="ECO:0000256" key="7">
    <source>
        <dbReference type="ARBA" id="ARBA00023163"/>
    </source>
</evidence>
<dbReference type="InterPro" id="IPR035018">
    <property type="entry name" value="Spt6_SH2_C"/>
</dbReference>
<dbReference type="InterPro" id="IPR032706">
    <property type="entry name" value="Spt6_HHH"/>
</dbReference>
<dbReference type="Pfam" id="PF22706">
    <property type="entry name" value="Tex_central_region"/>
    <property type="match status" value="1"/>
</dbReference>
<evidence type="ECO:0000256" key="8">
    <source>
        <dbReference type="ARBA" id="ARBA00023242"/>
    </source>
</evidence>
<dbReference type="InterPro" id="IPR012340">
    <property type="entry name" value="NA-bd_OB-fold"/>
</dbReference>
<evidence type="ECO:0000256" key="4">
    <source>
        <dbReference type="ARBA" id="ARBA00020248"/>
    </source>
</evidence>
<dbReference type="SUPFAM" id="SSF50249">
    <property type="entry name" value="Nucleic acid-binding proteins"/>
    <property type="match status" value="1"/>
</dbReference>
<dbReference type="SUPFAM" id="SSF158832">
    <property type="entry name" value="Tex N-terminal region-like"/>
    <property type="match status" value="1"/>
</dbReference>
<feature type="compositionally biased region" description="Pro residues" evidence="11">
    <location>
        <begin position="1510"/>
        <end position="1532"/>
    </location>
</feature>
<feature type="compositionally biased region" description="Basic residues" evidence="11">
    <location>
        <begin position="80"/>
        <end position="91"/>
    </location>
</feature>
<dbReference type="InterPro" id="IPR012337">
    <property type="entry name" value="RNaseH-like_sf"/>
</dbReference>